<dbReference type="SUPFAM" id="SSF56496">
    <property type="entry name" value="Fibrinogen C-terminal domain-like"/>
    <property type="match status" value="1"/>
</dbReference>
<reference evidence="3" key="1">
    <citation type="submission" date="2013-09" db="EMBL/GenBank/DDBJ databases">
        <title>The Genome Sequence of Anopheles maculatus species B.</title>
        <authorList>
            <consortium name="The Broad Institute Genomics Platform"/>
            <person name="Neafsey D.E."/>
            <person name="Besansky N."/>
            <person name="Howell P."/>
            <person name="Walton C."/>
            <person name="Young S.K."/>
            <person name="Zeng Q."/>
            <person name="Gargeya S."/>
            <person name="Fitzgerald M."/>
            <person name="Haas B."/>
            <person name="Abouelleil A."/>
            <person name="Allen A.W."/>
            <person name="Alvarado L."/>
            <person name="Arachchi H.M."/>
            <person name="Berlin A.M."/>
            <person name="Chapman S.B."/>
            <person name="Gainer-Dewar J."/>
            <person name="Goldberg J."/>
            <person name="Griggs A."/>
            <person name="Gujja S."/>
            <person name="Hansen M."/>
            <person name="Howarth C."/>
            <person name="Imamovic A."/>
            <person name="Ireland A."/>
            <person name="Larimer J."/>
            <person name="McCowan C."/>
            <person name="Murphy C."/>
            <person name="Pearson M."/>
            <person name="Poon T.W."/>
            <person name="Priest M."/>
            <person name="Roberts A."/>
            <person name="Saif S."/>
            <person name="Shea T."/>
            <person name="Sisk P."/>
            <person name="Sykes S."/>
            <person name="Wortman J."/>
            <person name="Nusbaum C."/>
            <person name="Birren B."/>
        </authorList>
    </citation>
    <scope>NUCLEOTIDE SEQUENCE [LARGE SCALE GENOMIC DNA]</scope>
    <source>
        <strain evidence="3">maculatus3</strain>
    </source>
</reference>
<organism evidence="2 3">
    <name type="scientific">Anopheles maculatus</name>
    <dbReference type="NCBI Taxonomy" id="74869"/>
    <lineage>
        <taxon>Eukaryota</taxon>
        <taxon>Metazoa</taxon>
        <taxon>Ecdysozoa</taxon>
        <taxon>Arthropoda</taxon>
        <taxon>Hexapoda</taxon>
        <taxon>Insecta</taxon>
        <taxon>Pterygota</taxon>
        <taxon>Neoptera</taxon>
        <taxon>Endopterygota</taxon>
        <taxon>Diptera</taxon>
        <taxon>Nematocera</taxon>
        <taxon>Culicoidea</taxon>
        <taxon>Culicidae</taxon>
        <taxon>Anophelinae</taxon>
        <taxon>Anopheles</taxon>
        <taxon>Anopheles maculatus group</taxon>
    </lineage>
</organism>
<dbReference type="SMART" id="SM00186">
    <property type="entry name" value="FBG"/>
    <property type="match status" value="1"/>
</dbReference>
<sequence>MTKLKLLDDRITQVAEQVANSRDYQYCSAVPSSGVYKLQSGKPCKKPITVLCDQEYESGGWVVIQYRFNGSTNFYRNWKEYKNGFGNLQGEFWLGLDRIYQLTASQPHELVVLLEDFEGNKTYAKYNEFEIGNEDQNNLNGKYLRGETKEYATGMVWSTFRGFLYSLKSAKMMIRPKCS</sequence>
<dbReference type="InterPro" id="IPR050373">
    <property type="entry name" value="Fibrinogen_C-term_domain"/>
</dbReference>
<dbReference type="EnsemblMetazoa" id="AMAM006101-RA">
    <property type="protein sequence ID" value="AMAM006101-PA"/>
    <property type="gene ID" value="AMAM006101"/>
</dbReference>
<feature type="domain" description="Fibrinogen C-terminal" evidence="1">
    <location>
        <begin position="18"/>
        <end position="137"/>
    </location>
</feature>
<dbReference type="Pfam" id="PF00147">
    <property type="entry name" value="Fibrinogen_C"/>
    <property type="match status" value="1"/>
</dbReference>
<dbReference type="VEuPathDB" id="VectorBase:AMAM006101"/>
<evidence type="ECO:0000313" key="2">
    <source>
        <dbReference type="EnsemblMetazoa" id="AMAM006101-PA"/>
    </source>
</evidence>
<dbReference type="InterPro" id="IPR014716">
    <property type="entry name" value="Fibrinogen_a/b/g_C_1"/>
</dbReference>
<proteinExistence type="predicted"/>
<protein>
    <submittedName>
        <fullName evidence="2">Fibrinogen C-terminal domain-containing protein</fullName>
    </submittedName>
</protein>
<dbReference type="Gene3D" id="4.10.530.10">
    <property type="entry name" value="Gamma-fibrinogen Carboxyl Terminal Fragment, domain 2"/>
    <property type="match status" value="1"/>
</dbReference>
<dbReference type="PROSITE" id="PS51406">
    <property type="entry name" value="FIBRINOGEN_C_2"/>
    <property type="match status" value="1"/>
</dbReference>
<dbReference type="PANTHER" id="PTHR19143:SF327">
    <property type="entry name" value="FI21813P1-RELATED"/>
    <property type="match status" value="1"/>
</dbReference>
<evidence type="ECO:0000259" key="1">
    <source>
        <dbReference type="PROSITE" id="PS51406"/>
    </source>
</evidence>
<keyword evidence="3" id="KW-1185">Reference proteome</keyword>
<dbReference type="InterPro" id="IPR036056">
    <property type="entry name" value="Fibrinogen-like_C"/>
</dbReference>
<dbReference type="GO" id="GO:0005615">
    <property type="term" value="C:extracellular space"/>
    <property type="evidence" value="ECO:0007669"/>
    <property type="project" value="TreeGrafter"/>
</dbReference>
<evidence type="ECO:0000313" key="3">
    <source>
        <dbReference type="Proteomes" id="UP000075901"/>
    </source>
</evidence>
<dbReference type="InterPro" id="IPR002181">
    <property type="entry name" value="Fibrinogen_a/b/g_C_dom"/>
</dbReference>
<dbReference type="Proteomes" id="UP000075901">
    <property type="component" value="Unassembled WGS sequence"/>
</dbReference>
<dbReference type="PANTHER" id="PTHR19143">
    <property type="entry name" value="FIBRINOGEN/TENASCIN/ANGIOPOEITIN"/>
    <property type="match status" value="1"/>
</dbReference>
<dbReference type="Gene3D" id="3.90.215.10">
    <property type="entry name" value="Gamma Fibrinogen, chain A, domain 1"/>
    <property type="match status" value="1"/>
</dbReference>
<name>A0A182SG42_9DIPT</name>
<dbReference type="AlphaFoldDB" id="A0A182SG42"/>
<reference evidence="2" key="2">
    <citation type="submission" date="2020-05" db="UniProtKB">
        <authorList>
            <consortium name="EnsemblMetazoa"/>
        </authorList>
    </citation>
    <scope>IDENTIFICATION</scope>
    <source>
        <strain evidence="2">maculatus3</strain>
    </source>
</reference>
<accession>A0A182SG42</accession>